<keyword evidence="7 15" id="KW-0479">Metal-binding</keyword>
<evidence type="ECO:0000256" key="12">
    <source>
        <dbReference type="ARBA" id="ARBA00023098"/>
    </source>
</evidence>
<keyword evidence="6" id="KW-0812">Transmembrane</keyword>
<proteinExistence type="inferred from homology"/>
<keyword evidence="14 15" id="KW-0998">Cell outer membrane</keyword>
<comment type="function">
    <text evidence="15">Hydrolysis of phosphatidylcholine with phospholipase A2 (EC 3.1.1.4) and phospholipase A1 (EC 3.1.1.32) activities.</text>
</comment>
<keyword evidence="11 15" id="KW-0442">Lipid degradation</keyword>
<comment type="cofactor">
    <cofactor evidence="15">
        <name>Ca(2+)</name>
        <dbReference type="ChEBI" id="CHEBI:29108"/>
    </cofactor>
    <text evidence="15">Binds 1 Ca(2+) ion per monomer. In the dimeric form the Ca(2+) is bound by different amino acids with binding of each Ca(2+) shared with ligands coming from each monomer. The Ca(2+) ion may have a role in catalysis.</text>
</comment>
<dbReference type="Gene3D" id="2.40.230.10">
    <property type="entry name" value="Phospholipase A1"/>
    <property type="match status" value="1"/>
</dbReference>
<reference evidence="17" key="1">
    <citation type="submission" date="2022-10" db="EMBL/GenBank/DDBJ databases">
        <title>Chitiniphilus purpureus sp. nov., a novel chitin-degrading bacterium isolated from crawfish pond sediment.</title>
        <authorList>
            <person name="Li K."/>
        </authorList>
    </citation>
    <scope>NUCLEOTIDE SEQUENCE</scope>
    <source>
        <strain evidence="17">CD1</strain>
    </source>
</reference>
<dbReference type="Proteomes" id="UP001061302">
    <property type="component" value="Chromosome"/>
</dbReference>
<dbReference type="RefSeq" id="WP_263125614.1">
    <property type="nucleotide sequence ID" value="NZ_CP106753.1"/>
</dbReference>
<comment type="subcellular location">
    <subcellularLocation>
        <location evidence="15">Cell outer membrane</location>
        <topology evidence="15">Multi-pass membrane protein</topology>
    </subcellularLocation>
    <text evidence="15">One of the very few enzymes located there.</text>
</comment>
<evidence type="ECO:0000313" key="18">
    <source>
        <dbReference type="Proteomes" id="UP001061302"/>
    </source>
</evidence>
<evidence type="ECO:0000256" key="15">
    <source>
        <dbReference type="RuleBase" id="RU366027"/>
    </source>
</evidence>
<name>A0ABY6DPM3_9NEIS</name>
<feature type="region of interest" description="Disordered" evidence="16">
    <location>
        <begin position="139"/>
        <end position="161"/>
    </location>
</feature>
<dbReference type="EC" id="3.1.1.4" evidence="15"/>
<dbReference type="EMBL" id="CP106753">
    <property type="protein sequence ID" value="UXY16173.1"/>
    <property type="molecule type" value="Genomic_DNA"/>
</dbReference>
<evidence type="ECO:0000256" key="8">
    <source>
        <dbReference type="ARBA" id="ARBA00022729"/>
    </source>
</evidence>
<evidence type="ECO:0000256" key="4">
    <source>
        <dbReference type="ARBA" id="ARBA00011702"/>
    </source>
</evidence>
<dbReference type="PANTHER" id="PTHR40457">
    <property type="entry name" value="PHOSPHOLIPASE A1"/>
    <property type="match status" value="1"/>
</dbReference>
<evidence type="ECO:0000256" key="5">
    <source>
        <dbReference type="ARBA" id="ARBA00022452"/>
    </source>
</evidence>
<evidence type="ECO:0000256" key="14">
    <source>
        <dbReference type="ARBA" id="ARBA00023237"/>
    </source>
</evidence>
<dbReference type="InterPro" id="IPR003187">
    <property type="entry name" value="PLipase_A1"/>
</dbReference>
<evidence type="ECO:0000256" key="3">
    <source>
        <dbReference type="ARBA" id="ARBA00010525"/>
    </source>
</evidence>
<comment type="catalytic activity">
    <reaction evidence="1 15">
        <text>a 1,2-diacyl-sn-glycero-3-phosphocholine + H2O = a 2-acyl-sn-glycero-3-phosphocholine + a fatty acid + H(+)</text>
        <dbReference type="Rhea" id="RHEA:18689"/>
        <dbReference type="ChEBI" id="CHEBI:15377"/>
        <dbReference type="ChEBI" id="CHEBI:15378"/>
        <dbReference type="ChEBI" id="CHEBI:28868"/>
        <dbReference type="ChEBI" id="CHEBI:57643"/>
        <dbReference type="ChEBI" id="CHEBI:57875"/>
        <dbReference type="EC" id="3.1.1.32"/>
    </reaction>
</comment>
<keyword evidence="12 15" id="KW-0443">Lipid metabolism</keyword>
<protein>
    <recommendedName>
        <fullName evidence="15">Phospholipase A1</fullName>
        <ecNumber evidence="15">3.1.1.32</ecNumber>
        <ecNumber evidence="15">3.1.1.4</ecNumber>
    </recommendedName>
    <alternativeName>
        <fullName evidence="15">Phosphatidylcholine 1-acylhydrolase</fullName>
    </alternativeName>
</protein>
<evidence type="ECO:0000256" key="11">
    <source>
        <dbReference type="ARBA" id="ARBA00022963"/>
    </source>
</evidence>
<dbReference type="EC" id="3.1.1.32" evidence="15"/>
<comment type="catalytic activity">
    <reaction evidence="2 15">
        <text>a 1,2-diacyl-sn-glycero-3-phosphocholine + H2O = a 1-acyl-sn-glycero-3-phosphocholine + a fatty acid + H(+)</text>
        <dbReference type="Rhea" id="RHEA:15801"/>
        <dbReference type="ChEBI" id="CHEBI:15377"/>
        <dbReference type="ChEBI" id="CHEBI:15378"/>
        <dbReference type="ChEBI" id="CHEBI:28868"/>
        <dbReference type="ChEBI" id="CHEBI:57643"/>
        <dbReference type="ChEBI" id="CHEBI:58168"/>
        <dbReference type="EC" id="3.1.1.4"/>
    </reaction>
</comment>
<keyword evidence="13" id="KW-0472">Membrane</keyword>
<sequence length="409" mass="45533">MTVPTLLTHPLPFRIRAVAGATLLALSWLAGPAFASIAVAPLPRQVDVTDTLTVTLLVFDDGQPTEEPAQLRASATAFPQPPVELTLMRQPDLPQVPGQPRKLSYAAALPASLRGEVRLALPDLDVAPMVVTLARRNEAAEPVAAAPSPQSVGTTRPADQAPQARVIDDNPAVLSRFSFHEPVYVATGLDSDDYTQLQFSFRFRLLEPDTPQSKALLDNLYIGYTQTMLMDIDAESYPMYDSSYRPSLYYALPDTGVSAGWLKRVAFAAGYEHESNGEDKLESRSVDLFFVKPTFYLGDPGDWHFTFSPKLYYYLQKGSNNGDVENYRGYGDYRFTFGHPQSLEIAATLRQGTEGYASGHAQVTYPLARFFPRTMGYLYLSYFEGWGETLIDYNRRSGTEFRIGYSLWR</sequence>
<evidence type="ECO:0000256" key="7">
    <source>
        <dbReference type="ARBA" id="ARBA00022723"/>
    </source>
</evidence>
<comment type="subunit">
    <text evidence="4 15">Homodimer; dimerization is reversible, and the dimeric form is the active one.</text>
</comment>
<keyword evidence="18" id="KW-1185">Reference proteome</keyword>
<evidence type="ECO:0000256" key="10">
    <source>
        <dbReference type="ARBA" id="ARBA00022837"/>
    </source>
</evidence>
<accession>A0ABY6DPM3</accession>
<evidence type="ECO:0000256" key="13">
    <source>
        <dbReference type="ARBA" id="ARBA00023136"/>
    </source>
</evidence>
<evidence type="ECO:0000256" key="1">
    <source>
        <dbReference type="ARBA" id="ARBA00000111"/>
    </source>
</evidence>
<keyword evidence="10 15" id="KW-0106">Calcium</keyword>
<dbReference type="PANTHER" id="PTHR40457:SF1">
    <property type="entry name" value="PHOSPHOLIPASE A1"/>
    <property type="match status" value="1"/>
</dbReference>
<gene>
    <name evidence="17" type="ORF">N8I74_03905</name>
</gene>
<keyword evidence="9 15" id="KW-0378">Hydrolase</keyword>
<dbReference type="InterPro" id="IPR036541">
    <property type="entry name" value="PLipase_A1_sf"/>
</dbReference>
<comment type="similarity">
    <text evidence="3 15">Belongs to the phospholipase A1 family.</text>
</comment>
<keyword evidence="5" id="KW-1134">Transmembrane beta strand</keyword>
<dbReference type="PRINTS" id="PR01486">
    <property type="entry name" value="PHPHLIPASEA1"/>
</dbReference>
<dbReference type="SUPFAM" id="SSF56931">
    <property type="entry name" value="Outer membrane phospholipase A (OMPLA)"/>
    <property type="match status" value="1"/>
</dbReference>
<evidence type="ECO:0000256" key="9">
    <source>
        <dbReference type="ARBA" id="ARBA00022801"/>
    </source>
</evidence>
<organism evidence="17 18">
    <name type="scientific">Chitiniphilus purpureus</name>
    <dbReference type="NCBI Taxonomy" id="2981137"/>
    <lineage>
        <taxon>Bacteria</taxon>
        <taxon>Pseudomonadati</taxon>
        <taxon>Pseudomonadota</taxon>
        <taxon>Betaproteobacteria</taxon>
        <taxon>Neisseriales</taxon>
        <taxon>Chitinibacteraceae</taxon>
        <taxon>Chitiniphilus</taxon>
    </lineage>
</organism>
<evidence type="ECO:0000256" key="6">
    <source>
        <dbReference type="ARBA" id="ARBA00022692"/>
    </source>
</evidence>
<keyword evidence="8" id="KW-0732">Signal</keyword>
<evidence type="ECO:0000256" key="16">
    <source>
        <dbReference type="SAM" id="MobiDB-lite"/>
    </source>
</evidence>
<dbReference type="Pfam" id="PF02253">
    <property type="entry name" value="PLA1"/>
    <property type="match status" value="1"/>
</dbReference>
<evidence type="ECO:0000313" key="17">
    <source>
        <dbReference type="EMBL" id="UXY16173.1"/>
    </source>
</evidence>
<evidence type="ECO:0000256" key="2">
    <source>
        <dbReference type="ARBA" id="ARBA00001604"/>
    </source>
</evidence>